<feature type="transmembrane region" description="Helical" evidence="16">
    <location>
        <begin position="661"/>
        <end position="679"/>
    </location>
</feature>
<gene>
    <name evidence="21" type="ORF">FD755_010021</name>
</gene>
<evidence type="ECO:0000256" key="3">
    <source>
        <dbReference type="ARBA" id="ARBA00004651"/>
    </source>
</evidence>
<keyword evidence="18" id="KW-0732">Signal</keyword>
<dbReference type="InterPro" id="IPR016152">
    <property type="entry name" value="PTrfase/Anion_transptr"/>
</dbReference>
<feature type="transmembrane region" description="Helical" evidence="16">
    <location>
        <begin position="971"/>
        <end position="990"/>
    </location>
</feature>
<feature type="domain" description="Bicarbonate transporter-like transmembrane" evidence="19">
    <location>
        <begin position="515"/>
        <end position="1074"/>
    </location>
</feature>
<reference evidence="21 22" key="1">
    <citation type="submission" date="2019-06" db="EMBL/GenBank/DDBJ databases">
        <title>Discovery of a novel chromosome fission-fusion reversal in muntjac.</title>
        <authorList>
            <person name="Mudd A.B."/>
            <person name="Bredeson J.V."/>
            <person name="Baum R."/>
            <person name="Hockemeyer D."/>
            <person name="Rokhsar D.S."/>
        </authorList>
    </citation>
    <scope>NUCLEOTIDE SEQUENCE [LARGE SCALE GENOMIC DNA]</scope>
    <source>
        <strain evidence="21">UCam_UCB_Mr</strain>
        <tissue evidence="21">Fibroblast cell line</tissue>
    </source>
</reference>
<feature type="chain" id="PRO_5024466326" description="Anion exchange protein" evidence="18">
    <location>
        <begin position="22"/>
        <end position="1185"/>
    </location>
</feature>
<evidence type="ECO:0000256" key="4">
    <source>
        <dbReference type="ARBA" id="ARBA00010993"/>
    </source>
</evidence>
<name>A0A5N3XXG0_MUNRE</name>
<feature type="compositionally biased region" description="Polar residues" evidence="17">
    <location>
        <begin position="314"/>
        <end position="327"/>
    </location>
</feature>
<evidence type="ECO:0000313" key="22">
    <source>
        <dbReference type="Proteomes" id="UP000326062"/>
    </source>
</evidence>
<feature type="region of interest" description="Disordered" evidence="17">
    <location>
        <begin position="225"/>
        <end position="268"/>
    </location>
</feature>
<feature type="transmembrane region" description="Helical" evidence="16">
    <location>
        <begin position="1155"/>
        <end position="1171"/>
    </location>
</feature>
<keyword evidence="12 16" id="KW-0472">Membrane</keyword>
<keyword evidence="13" id="KW-1015">Disulfide bond</keyword>
<feature type="compositionally biased region" description="Basic and acidic residues" evidence="17">
    <location>
        <begin position="50"/>
        <end position="60"/>
    </location>
</feature>
<keyword evidence="9 16" id="KW-1133">Transmembrane helix</keyword>
<evidence type="ECO:0000256" key="12">
    <source>
        <dbReference type="ARBA" id="ARBA00023136"/>
    </source>
</evidence>
<dbReference type="Pfam" id="PF07565">
    <property type="entry name" value="Band_3_cyto"/>
    <property type="match status" value="2"/>
</dbReference>
<comment type="similarity">
    <text evidence="4 16">Belongs to the anion exchanger (TC 2.A.31) family.</text>
</comment>
<dbReference type="GO" id="GO:0008509">
    <property type="term" value="F:monoatomic anion transmembrane transporter activity"/>
    <property type="evidence" value="ECO:0007669"/>
    <property type="project" value="InterPro"/>
</dbReference>
<evidence type="ECO:0000256" key="7">
    <source>
        <dbReference type="ARBA" id="ARBA00022692"/>
    </source>
</evidence>
<feature type="compositionally biased region" description="Pro residues" evidence="17">
    <location>
        <begin position="239"/>
        <end position="249"/>
    </location>
</feature>
<dbReference type="GO" id="GO:0005452">
    <property type="term" value="F:solute:inorganic anion antiporter activity"/>
    <property type="evidence" value="ECO:0007669"/>
    <property type="project" value="InterPro"/>
</dbReference>
<dbReference type="GO" id="GO:0016324">
    <property type="term" value="C:apical plasma membrane"/>
    <property type="evidence" value="ECO:0007669"/>
    <property type="project" value="UniProtKB-SubCell"/>
</dbReference>
<feature type="transmembrane region" description="Helical" evidence="16">
    <location>
        <begin position="573"/>
        <end position="592"/>
    </location>
</feature>
<evidence type="ECO:0000256" key="6">
    <source>
        <dbReference type="ARBA" id="ARBA00022475"/>
    </source>
</evidence>
<feature type="transmembrane region" description="Helical" evidence="16">
    <location>
        <begin position="945"/>
        <end position="964"/>
    </location>
</feature>
<keyword evidence="8" id="KW-0769">Symport</keyword>
<accession>A0A5N3XXG0</accession>
<dbReference type="FunFam" id="1.10.287.570:FF:000001">
    <property type="entry name" value="Anion exchange protein"/>
    <property type="match status" value="1"/>
</dbReference>
<comment type="subcellular location">
    <subcellularLocation>
        <location evidence="2">Apical cell membrane</location>
    </subcellularLocation>
    <subcellularLocation>
        <location evidence="1">Basolateral cell membrane</location>
    </subcellularLocation>
    <subcellularLocation>
        <location evidence="3">Cell membrane</location>
        <topology evidence="3">Multi-pass membrane protein</topology>
    </subcellularLocation>
    <subcellularLocation>
        <location evidence="16">Membrane</location>
        <topology evidence="16">Multi-pass membrane protein</topology>
    </subcellularLocation>
</comment>
<dbReference type="SUPFAM" id="SSF55804">
    <property type="entry name" value="Phoshotransferase/anion transport protein"/>
    <property type="match status" value="2"/>
</dbReference>
<dbReference type="NCBIfam" id="TIGR00834">
    <property type="entry name" value="ae"/>
    <property type="match status" value="1"/>
</dbReference>
<feature type="region of interest" description="Disordered" evidence="17">
    <location>
        <begin position="464"/>
        <end position="506"/>
    </location>
</feature>
<keyword evidence="6" id="KW-1003">Cell membrane</keyword>
<feature type="transmembrane region" description="Helical" evidence="16">
    <location>
        <begin position="759"/>
        <end position="777"/>
    </location>
</feature>
<feature type="transmembrane region" description="Helical" evidence="16">
    <location>
        <begin position="1029"/>
        <end position="1053"/>
    </location>
</feature>
<feature type="region of interest" description="Disordered" evidence="17">
    <location>
        <begin position="32"/>
        <end position="67"/>
    </location>
</feature>
<evidence type="ECO:0000256" key="17">
    <source>
        <dbReference type="SAM" id="MobiDB-lite"/>
    </source>
</evidence>
<evidence type="ECO:0000256" key="13">
    <source>
        <dbReference type="ARBA" id="ARBA00023157"/>
    </source>
</evidence>
<protein>
    <recommendedName>
        <fullName evidence="16">Anion exchange protein</fullName>
    </recommendedName>
</protein>
<evidence type="ECO:0000256" key="11">
    <source>
        <dbReference type="ARBA" id="ARBA00023065"/>
    </source>
</evidence>
<feature type="non-terminal residue" evidence="21">
    <location>
        <position position="1"/>
    </location>
</feature>
<dbReference type="GO" id="GO:0060117">
    <property type="term" value="P:auditory receptor cell development"/>
    <property type="evidence" value="ECO:0007669"/>
    <property type="project" value="TreeGrafter"/>
</dbReference>
<evidence type="ECO:0000259" key="20">
    <source>
        <dbReference type="Pfam" id="PF07565"/>
    </source>
</evidence>
<dbReference type="InterPro" id="IPR013769">
    <property type="entry name" value="Band3_cytoplasmic_dom"/>
</dbReference>
<dbReference type="Gene3D" id="3.40.930.10">
    <property type="entry name" value="Mannitol-specific EII, Chain A"/>
    <property type="match status" value="1"/>
</dbReference>
<keyword evidence="11 16" id="KW-0406">Ion transport</keyword>
<dbReference type="InterPro" id="IPR003020">
    <property type="entry name" value="HCO3_transpt_euk"/>
</dbReference>
<feature type="transmembrane region" description="Helical" evidence="16">
    <location>
        <begin position="544"/>
        <end position="566"/>
    </location>
</feature>
<proteinExistence type="inferred from homology"/>
<evidence type="ECO:0000313" key="21">
    <source>
        <dbReference type="EMBL" id="KAB0378443.1"/>
    </source>
</evidence>
<evidence type="ECO:0000256" key="1">
    <source>
        <dbReference type="ARBA" id="ARBA00004187"/>
    </source>
</evidence>
<dbReference type="EMBL" id="VCEB01000004">
    <property type="protein sequence ID" value="KAB0378443.1"/>
    <property type="molecule type" value="Genomic_DNA"/>
</dbReference>
<dbReference type="Pfam" id="PF00955">
    <property type="entry name" value="HCO3_cotransp"/>
    <property type="match status" value="1"/>
</dbReference>
<feature type="signal peptide" evidence="18">
    <location>
        <begin position="1"/>
        <end position="21"/>
    </location>
</feature>
<feature type="transmembrane region" description="Helical" evidence="16">
    <location>
        <begin position="845"/>
        <end position="864"/>
    </location>
</feature>
<evidence type="ECO:0000256" key="9">
    <source>
        <dbReference type="ARBA" id="ARBA00022989"/>
    </source>
</evidence>
<dbReference type="GO" id="GO:0016323">
    <property type="term" value="C:basolateral plasma membrane"/>
    <property type="evidence" value="ECO:0007669"/>
    <property type="project" value="UniProtKB-SubCell"/>
</dbReference>
<dbReference type="Proteomes" id="UP000326062">
    <property type="component" value="Chromosome 4"/>
</dbReference>
<dbReference type="AlphaFoldDB" id="A0A5N3XXG0"/>
<dbReference type="GO" id="GO:0008510">
    <property type="term" value="F:sodium:bicarbonate symporter activity"/>
    <property type="evidence" value="ECO:0007669"/>
    <property type="project" value="TreeGrafter"/>
</dbReference>
<feature type="region of interest" description="Disordered" evidence="17">
    <location>
        <begin position="313"/>
        <end position="343"/>
    </location>
</feature>
<keyword evidence="5 16" id="KW-0813">Transport</keyword>
<dbReference type="PRINTS" id="PR01231">
    <property type="entry name" value="HCO3TRNSPORT"/>
</dbReference>
<feature type="domain" description="Band 3 cytoplasmic" evidence="20">
    <location>
        <begin position="68"/>
        <end position="183"/>
    </location>
</feature>
<evidence type="ECO:0000256" key="16">
    <source>
        <dbReference type="RuleBase" id="RU362035"/>
    </source>
</evidence>
<dbReference type="Gene3D" id="1.10.287.570">
    <property type="entry name" value="Helical hairpin bin"/>
    <property type="match status" value="1"/>
</dbReference>
<comment type="caution">
    <text evidence="21">The sequence shown here is derived from an EMBL/GenBank/DDBJ whole genome shotgun (WGS) entry which is preliminary data.</text>
</comment>
<evidence type="ECO:0000256" key="5">
    <source>
        <dbReference type="ARBA" id="ARBA00022448"/>
    </source>
</evidence>
<evidence type="ECO:0000256" key="2">
    <source>
        <dbReference type="ARBA" id="ARBA00004221"/>
    </source>
</evidence>
<evidence type="ECO:0000256" key="18">
    <source>
        <dbReference type="SAM" id="SignalP"/>
    </source>
</evidence>
<keyword evidence="22" id="KW-1185">Reference proteome</keyword>
<evidence type="ECO:0000256" key="10">
    <source>
        <dbReference type="ARBA" id="ARBA00023053"/>
    </source>
</evidence>
<dbReference type="FunFam" id="3.40.930.10:FF:000001">
    <property type="entry name" value="Anion exchange protein"/>
    <property type="match status" value="1"/>
</dbReference>
<feature type="transmembrane region" description="Helical" evidence="16">
    <location>
        <begin position="797"/>
        <end position="814"/>
    </location>
</feature>
<feature type="transmembrane region" description="Helical" evidence="16">
    <location>
        <begin position="885"/>
        <end position="909"/>
    </location>
</feature>
<dbReference type="PANTHER" id="PTHR11453">
    <property type="entry name" value="ANION EXCHANGE PROTEIN"/>
    <property type="match status" value="1"/>
</dbReference>
<evidence type="ECO:0000256" key="8">
    <source>
        <dbReference type="ARBA" id="ARBA00022847"/>
    </source>
</evidence>
<feature type="transmembrane region" description="Helical" evidence="16">
    <location>
        <begin position="631"/>
        <end position="654"/>
    </location>
</feature>
<organism evidence="21 22">
    <name type="scientific">Muntiacus reevesi</name>
    <name type="common">Reeves' muntjac</name>
    <name type="synonym">Cervus reevesi</name>
    <dbReference type="NCBI Taxonomy" id="9886"/>
    <lineage>
        <taxon>Eukaryota</taxon>
        <taxon>Metazoa</taxon>
        <taxon>Chordata</taxon>
        <taxon>Craniata</taxon>
        <taxon>Vertebrata</taxon>
        <taxon>Euteleostomi</taxon>
        <taxon>Mammalia</taxon>
        <taxon>Eutheria</taxon>
        <taxon>Laurasiatheria</taxon>
        <taxon>Artiodactyla</taxon>
        <taxon>Ruminantia</taxon>
        <taxon>Pecora</taxon>
        <taxon>Cervidae</taxon>
        <taxon>Muntiacinae</taxon>
        <taxon>Muntiacus</taxon>
    </lineage>
</organism>
<keyword evidence="10" id="KW-0915">Sodium</keyword>
<evidence type="ECO:0000256" key="14">
    <source>
        <dbReference type="ARBA" id="ARBA00023180"/>
    </source>
</evidence>
<feature type="domain" description="Band 3 cytoplasmic" evidence="20">
    <location>
        <begin position="292"/>
        <end position="466"/>
    </location>
</feature>
<evidence type="ECO:0000256" key="15">
    <source>
        <dbReference type="ARBA" id="ARBA00023201"/>
    </source>
</evidence>
<evidence type="ECO:0000259" key="19">
    <source>
        <dbReference type="Pfam" id="PF00955"/>
    </source>
</evidence>
<feature type="compositionally biased region" description="Basic residues" evidence="17">
    <location>
        <begin position="32"/>
        <end position="49"/>
    </location>
</feature>
<keyword evidence="15" id="KW-0739">Sodium transport</keyword>
<sequence>EAVVRLLIGLFSALLCHRAVYIGVHVPFSKESRRRHRHRGHKHHHRRRKDKDSDREDGRESPSYGERGGRWLKFEEDVEDGGDRWSKPYVATLSLHSLFELRSCILNGTVMLDMRASTLDEIADMVLDNMIASGQLDESIRENVREALLKRHHHQNEKRFTSRIPLVRSFADIGKKHSDPHLLERNGEGLSASRHSLRTGLSASNLSLRGESPLSLLVSHLLPSSRAGTPAGSRCTSPAPTPQSSPPSSPSLSRLHARPSRQRQPQAPELLVSAASADIPTVVIHPPEEDVEALQGQEQKSEENVDVTAGILASPQSAPGNLDNSKSGEIKGNGSGGSRENSTVDFSKVDMNFMRKIPSGAEASNVLVGEVDFLERPIIAFVRLAPAVLLSGLTEVPVPTRFLFLLLGPAGKAPQYHEIGRSIATLMTDEIFHDVAYKAKDRNDLLSGIDEFLDQVTVLPPGEWDPSIRIEPPKSVPSQEKRKIPVFPNGSAPSSGDAPKEAAHHAGPELQRTGRLFGGLILDIKRKAPFFLSDFKDALSLQCLASILFLYCACMSPVITFGGLLGEATEGRISAIESLFGASLTGIAYSLFAGQPLTILGSTGPVLVFEKILFKFCRDYHLSYLSLRTSIGLWTSFLCIVLVATDASSLVCYITRFTEEAFAALICIIFIYEALEKLFHLGETYAFNMHNNLEELTSYSCVCVEPSDPGNETLKMWEEQNVTAHDIPWGNLTVSECKIYHGTFVGSACSLHGPYIPDVLFWSVILFFTTFFLSSFLKQFKTKRYFPTKVRSTISDFAVFLTIVIMVVIDYLVGVPSPKLHVPEKFEPTDKNRGWIISPLGENPWWTLLIAAIPALLCTILIFMDQQITAVIINRKEHKLKKGAGYHLDLLVVGVMLGVCSVMGLPWFVAATVLSISHVNSLKVESECSAPGEQPKFLGIREQRVTGLMIFILMGLSVFMTSVLKFIPMPVLYGVFLYMGVSSLKGIQFFDRIKLFGMPAKHQPDLIYLRYVPLWKVHAFTVVQLTCLVLLWVIKASAAAVVFPMMVLALVFVRKLMDLCFTKRELSWLDDLMPESKKKKEDDKKKKEKEEAERMLQAGEDTVHLPFEGGSLLQIPMKALKYSLSYMILAIYIKIYKLNIEVGKRKLFFFSFKNFYNLFTHLIHLYIYSVYKYPFIVQKSVLQSI</sequence>
<dbReference type="InterPro" id="IPR011531">
    <property type="entry name" value="HCO3_transpt-like_TM_dom"/>
</dbReference>
<dbReference type="GO" id="GO:0051453">
    <property type="term" value="P:regulation of intracellular pH"/>
    <property type="evidence" value="ECO:0007669"/>
    <property type="project" value="TreeGrafter"/>
</dbReference>
<keyword evidence="14" id="KW-0325">Glycoprotein</keyword>
<dbReference type="PANTHER" id="PTHR11453:SF105">
    <property type="entry name" value="SODIUM BICARBONATE COTRANSPORTER 3"/>
    <property type="match status" value="1"/>
</dbReference>
<keyword evidence="7 16" id="KW-0812">Transmembrane</keyword>